<evidence type="ECO:0000313" key="2">
    <source>
        <dbReference type="EMBL" id="AES99508.1"/>
    </source>
</evidence>
<name>G7KBV2_MEDTR</name>
<sequence>MQAEKSGSPRHATSAHVGSGKRSKWTAMQRRNTTLMRPKRLLQPVWYFSIKYISVCVTEITYVTLPIPALNQFWVGYTAPHFRIHN</sequence>
<reference evidence="3" key="3">
    <citation type="submission" date="2015-04" db="UniProtKB">
        <authorList>
            <consortium name="EnsemblPlants"/>
        </authorList>
    </citation>
    <scope>IDENTIFICATION</scope>
    <source>
        <strain evidence="3">cv. Jemalong A17</strain>
    </source>
</reference>
<proteinExistence type="predicted"/>
<protein>
    <submittedName>
        <fullName evidence="2">Transmembrane protein, putative</fullName>
    </submittedName>
</protein>
<dbReference type="EnsemblPlants" id="AES99508">
    <property type="protein sequence ID" value="AES99508"/>
    <property type="gene ID" value="MTR_5g081680"/>
</dbReference>
<dbReference type="HOGENOM" id="CLU_2501349_0_0_1"/>
<evidence type="ECO:0000256" key="1">
    <source>
        <dbReference type="SAM" id="MobiDB-lite"/>
    </source>
</evidence>
<keyword evidence="2" id="KW-0472">Membrane</keyword>
<dbReference type="EMBL" id="CM001221">
    <property type="protein sequence ID" value="AES99508.1"/>
    <property type="molecule type" value="Genomic_DNA"/>
</dbReference>
<reference evidence="2 4" key="1">
    <citation type="journal article" date="2011" name="Nature">
        <title>The Medicago genome provides insight into the evolution of rhizobial symbioses.</title>
        <authorList>
            <person name="Young N.D."/>
            <person name="Debelle F."/>
            <person name="Oldroyd G.E."/>
            <person name="Geurts R."/>
            <person name="Cannon S.B."/>
            <person name="Udvardi M.K."/>
            <person name="Benedito V.A."/>
            <person name="Mayer K.F."/>
            <person name="Gouzy J."/>
            <person name="Schoof H."/>
            <person name="Van de Peer Y."/>
            <person name="Proost S."/>
            <person name="Cook D.R."/>
            <person name="Meyers B.C."/>
            <person name="Spannagl M."/>
            <person name="Cheung F."/>
            <person name="De Mita S."/>
            <person name="Krishnakumar V."/>
            <person name="Gundlach H."/>
            <person name="Zhou S."/>
            <person name="Mudge J."/>
            <person name="Bharti A.K."/>
            <person name="Murray J.D."/>
            <person name="Naoumkina M.A."/>
            <person name="Rosen B."/>
            <person name="Silverstein K.A."/>
            <person name="Tang H."/>
            <person name="Rombauts S."/>
            <person name="Zhao P.X."/>
            <person name="Zhou P."/>
            <person name="Barbe V."/>
            <person name="Bardou P."/>
            <person name="Bechner M."/>
            <person name="Bellec A."/>
            <person name="Berger A."/>
            <person name="Berges H."/>
            <person name="Bidwell S."/>
            <person name="Bisseling T."/>
            <person name="Choisne N."/>
            <person name="Couloux A."/>
            <person name="Denny R."/>
            <person name="Deshpande S."/>
            <person name="Dai X."/>
            <person name="Doyle J.J."/>
            <person name="Dudez A.M."/>
            <person name="Farmer A.D."/>
            <person name="Fouteau S."/>
            <person name="Franken C."/>
            <person name="Gibelin C."/>
            <person name="Gish J."/>
            <person name="Goldstein S."/>
            <person name="Gonzalez A.J."/>
            <person name="Green P.J."/>
            <person name="Hallab A."/>
            <person name="Hartog M."/>
            <person name="Hua A."/>
            <person name="Humphray S.J."/>
            <person name="Jeong D.H."/>
            <person name="Jing Y."/>
            <person name="Jocker A."/>
            <person name="Kenton S.M."/>
            <person name="Kim D.J."/>
            <person name="Klee K."/>
            <person name="Lai H."/>
            <person name="Lang C."/>
            <person name="Lin S."/>
            <person name="Macmil S.L."/>
            <person name="Magdelenat G."/>
            <person name="Matthews L."/>
            <person name="McCorrison J."/>
            <person name="Monaghan E.L."/>
            <person name="Mun J.H."/>
            <person name="Najar F.Z."/>
            <person name="Nicholson C."/>
            <person name="Noirot C."/>
            <person name="O'Bleness M."/>
            <person name="Paule C.R."/>
            <person name="Poulain J."/>
            <person name="Prion F."/>
            <person name="Qin B."/>
            <person name="Qu C."/>
            <person name="Retzel E.F."/>
            <person name="Riddle C."/>
            <person name="Sallet E."/>
            <person name="Samain S."/>
            <person name="Samson N."/>
            <person name="Sanders I."/>
            <person name="Saurat O."/>
            <person name="Scarpelli C."/>
            <person name="Schiex T."/>
            <person name="Segurens B."/>
            <person name="Severin A.J."/>
            <person name="Sherrier D.J."/>
            <person name="Shi R."/>
            <person name="Sims S."/>
            <person name="Singer S.R."/>
            <person name="Sinharoy S."/>
            <person name="Sterck L."/>
            <person name="Viollet A."/>
            <person name="Wang B.B."/>
            <person name="Wang K."/>
            <person name="Wang M."/>
            <person name="Wang X."/>
            <person name="Warfsmann J."/>
            <person name="Weissenbach J."/>
            <person name="White D.D."/>
            <person name="White J.D."/>
            <person name="Wiley G.B."/>
            <person name="Wincker P."/>
            <person name="Xing Y."/>
            <person name="Yang L."/>
            <person name="Yao Z."/>
            <person name="Ying F."/>
            <person name="Zhai J."/>
            <person name="Zhou L."/>
            <person name="Zuber A."/>
            <person name="Denarie J."/>
            <person name="Dixon R.A."/>
            <person name="May G.D."/>
            <person name="Schwartz D.C."/>
            <person name="Rogers J."/>
            <person name="Quetier F."/>
            <person name="Town C.D."/>
            <person name="Roe B.A."/>
        </authorList>
    </citation>
    <scope>NUCLEOTIDE SEQUENCE [LARGE SCALE GENOMIC DNA]</scope>
    <source>
        <strain evidence="2">A17</strain>
        <strain evidence="3 4">cv. Jemalong A17</strain>
    </source>
</reference>
<dbReference type="Proteomes" id="UP000002051">
    <property type="component" value="Chromosome 5"/>
</dbReference>
<organism evidence="2 4">
    <name type="scientific">Medicago truncatula</name>
    <name type="common">Barrel medic</name>
    <name type="synonym">Medicago tribuloides</name>
    <dbReference type="NCBI Taxonomy" id="3880"/>
    <lineage>
        <taxon>Eukaryota</taxon>
        <taxon>Viridiplantae</taxon>
        <taxon>Streptophyta</taxon>
        <taxon>Embryophyta</taxon>
        <taxon>Tracheophyta</taxon>
        <taxon>Spermatophyta</taxon>
        <taxon>Magnoliopsida</taxon>
        <taxon>eudicotyledons</taxon>
        <taxon>Gunneridae</taxon>
        <taxon>Pentapetalae</taxon>
        <taxon>rosids</taxon>
        <taxon>fabids</taxon>
        <taxon>Fabales</taxon>
        <taxon>Fabaceae</taxon>
        <taxon>Papilionoideae</taxon>
        <taxon>50 kb inversion clade</taxon>
        <taxon>NPAAA clade</taxon>
        <taxon>Hologalegina</taxon>
        <taxon>IRL clade</taxon>
        <taxon>Trifolieae</taxon>
        <taxon>Medicago</taxon>
    </lineage>
</organism>
<evidence type="ECO:0000313" key="3">
    <source>
        <dbReference type="EnsemblPlants" id="AES99508"/>
    </source>
</evidence>
<dbReference type="PaxDb" id="3880-AES99508"/>
<keyword evidence="2" id="KW-0812">Transmembrane</keyword>
<keyword evidence="4" id="KW-1185">Reference proteome</keyword>
<evidence type="ECO:0000313" key="4">
    <source>
        <dbReference type="Proteomes" id="UP000002051"/>
    </source>
</evidence>
<feature type="region of interest" description="Disordered" evidence="1">
    <location>
        <begin position="1"/>
        <end position="24"/>
    </location>
</feature>
<gene>
    <name evidence="2" type="ordered locus">MTR_5g081680</name>
</gene>
<reference evidence="2 4" key="2">
    <citation type="journal article" date="2014" name="BMC Genomics">
        <title>An improved genome release (version Mt4.0) for the model legume Medicago truncatula.</title>
        <authorList>
            <person name="Tang H."/>
            <person name="Krishnakumar V."/>
            <person name="Bidwell S."/>
            <person name="Rosen B."/>
            <person name="Chan A."/>
            <person name="Zhou S."/>
            <person name="Gentzbittel L."/>
            <person name="Childs K.L."/>
            <person name="Yandell M."/>
            <person name="Gundlach H."/>
            <person name="Mayer K.F."/>
            <person name="Schwartz D.C."/>
            <person name="Town C.D."/>
        </authorList>
    </citation>
    <scope>GENOME REANNOTATION</scope>
    <source>
        <strain evidence="3 4">cv. Jemalong A17</strain>
    </source>
</reference>
<dbReference type="AlphaFoldDB" id="G7KBV2"/>
<accession>G7KBV2</accession>